<dbReference type="InterPro" id="IPR030678">
    <property type="entry name" value="Peptide/Ni-bd"/>
</dbReference>
<keyword evidence="1" id="KW-0732">Signal</keyword>
<proteinExistence type="predicted"/>
<dbReference type="Gene3D" id="3.40.190.10">
    <property type="entry name" value="Periplasmic binding protein-like II"/>
    <property type="match status" value="1"/>
</dbReference>
<feature type="signal peptide" evidence="1">
    <location>
        <begin position="1"/>
        <end position="27"/>
    </location>
</feature>
<organism evidence="3 4">
    <name type="scientific">Fodinicola feengrottensis</name>
    <dbReference type="NCBI Taxonomy" id="435914"/>
    <lineage>
        <taxon>Bacteria</taxon>
        <taxon>Bacillati</taxon>
        <taxon>Actinomycetota</taxon>
        <taxon>Actinomycetes</taxon>
        <taxon>Mycobacteriales</taxon>
        <taxon>Fodinicola</taxon>
    </lineage>
</organism>
<evidence type="ECO:0000256" key="1">
    <source>
        <dbReference type="SAM" id="SignalP"/>
    </source>
</evidence>
<feature type="domain" description="Solute-binding protein family 5" evidence="2">
    <location>
        <begin position="95"/>
        <end position="478"/>
    </location>
</feature>
<dbReference type="PROSITE" id="PS51257">
    <property type="entry name" value="PROKAR_LIPOPROTEIN"/>
    <property type="match status" value="1"/>
</dbReference>
<gene>
    <name evidence="3" type="ORF">GCM10009765_55290</name>
</gene>
<dbReference type="RefSeq" id="WP_344313318.1">
    <property type="nucleotide sequence ID" value="NZ_BAAANY010000021.1"/>
</dbReference>
<dbReference type="InterPro" id="IPR039424">
    <property type="entry name" value="SBP_5"/>
</dbReference>
<dbReference type="Pfam" id="PF00496">
    <property type="entry name" value="SBP_bac_5"/>
    <property type="match status" value="1"/>
</dbReference>
<accession>A0ABP4U7W3</accession>
<dbReference type="InterPro" id="IPR000914">
    <property type="entry name" value="SBP_5_dom"/>
</dbReference>
<reference evidence="4" key="1">
    <citation type="journal article" date="2019" name="Int. J. Syst. Evol. Microbiol.">
        <title>The Global Catalogue of Microorganisms (GCM) 10K type strain sequencing project: providing services to taxonomists for standard genome sequencing and annotation.</title>
        <authorList>
            <consortium name="The Broad Institute Genomics Platform"/>
            <consortium name="The Broad Institute Genome Sequencing Center for Infectious Disease"/>
            <person name="Wu L."/>
            <person name="Ma J."/>
        </authorList>
    </citation>
    <scope>NUCLEOTIDE SEQUENCE [LARGE SCALE GENOMIC DNA]</scope>
    <source>
        <strain evidence="4">JCM 14718</strain>
    </source>
</reference>
<evidence type="ECO:0000313" key="4">
    <source>
        <dbReference type="Proteomes" id="UP001500618"/>
    </source>
</evidence>
<keyword evidence="4" id="KW-1185">Reference proteome</keyword>
<name>A0ABP4U7W3_9ACTN</name>
<dbReference type="PANTHER" id="PTHR30290:SF83">
    <property type="entry name" value="ABC TRANSPORTER SUBSTRATE-BINDING PROTEIN"/>
    <property type="match status" value="1"/>
</dbReference>
<dbReference type="Proteomes" id="UP001500618">
    <property type="component" value="Unassembled WGS sequence"/>
</dbReference>
<feature type="chain" id="PRO_5045124082" evidence="1">
    <location>
        <begin position="28"/>
        <end position="570"/>
    </location>
</feature>
<sequence length="570" mass="61731">MSLKGIRGSRLAVAGVALSLVTLVASACGTPDTPSGGGGGTAVKRGGTVYVLMQQDFEHLDPARSYVGQQLSLNRLFAPTLTAFKAAAGQTGTEIQADSATDIGKHNADSTEWTFTVRDGLKWQDGKAVTCADFKYGVERSFSSLLPDGPEYQKQYLVGGKDYPGIYQAPQGLPSVICNGNTITYKLSSPVTDFNNTVTLPIFSAVRKDKDTKAQYDTTFFSYGPYQIQKYTRDQQLILVRNKYWDQSKDTLRQNYPDKWQFTFGLDESVVTDRLKQDRGNDQAAVTSGLFVSASEAPGILADPNEKARTVTGLTPYTYYIAINTKKVPDLKCRQAYEYAIDKTTYLTAFGGPNYGEPATSIINPLLKAHKDFDLYGTKTSPTGDPAKAKALLAQSPTCSRNIKFDYRTNNSGDDKAAAAVKAAFARAGINVTPNPIKRSEYYATIGKPVVQNEISFGSWAADWPSGGSVIPPLFDGRQIPAAGNQNFAQLNVPAINNGMDAAAKIADPTQAQQAWGNLDQQVQEQAATIPMRYLKTVLMHGSKIGGNVFLDSNYSEINICTIGVTDTSV</sequence>
<comment type="caution">
    <text evidence="3">The sequence shown here is derived from an EMBL/GenBank/DDBJ whole genome shotgun (WGS) entry which is preliminary data.</text>
</comment>
<dbReference type="PANTHER" id="PTHR30290">
    <property type="entry name" value="PERIPLASMIC BINDING COMPONENT OF ABC TRANSPORTER"/>
    <property type="match status" value="1"/>
</dbReference>
<dbReference type="PIRSF" id="PIRSF002741">
    <property type="entry name" value="MppA"/>
    <property type="match status" value="1"/>
</dbReference>
<dbReference type="SUPFAM" id="SSF53850">
    <property type="entry name" value="Periplasmic binding protein-like II"/>
    <property type="match status" value="1"/>
</dbReference>
<dbReference type="CDD" id="cd08506">
    <property type="entry name" value="PBP2_clavulanate_OppA2"/>
    <property type="match status" value="1"/>
</dbReference>
<evidence type="ECO:0000259" key="2">
    <source>
        <dbReference type="Pfam" id="PF00496"/>
    </source>
</evidence>
<protein>
    <submittedName>
        <fullName evidence="3">ABC transporter substrate-binding protein</fullName>
    </submittedName>
</protein>
<dbReference type="Gene3D" id="3.10.105.10">
    <property type="entry name" value="Dipeptide-binding Protein, Domain 3"/>
    <property type="match status" value="1"/>
</dbReference>
<dbReference type="EMBL" id="BAAANY010000021">
    <property type="protein sequence ID" value="GAA1698818.1"/>
    <property type="molecule type" value="Genomic_DNA"/>
</dbReference>
<evidence type="ECO:0000313" key="3">
    <source>
        <dbReference type="EMBL" id="GAA1698818.1"/>
    </source>
</evidence>